<proteinExistence type="predicted"/>
<protein>
    <recommendedName>
        <fullName evidence="4">Bifunctional inhibitor/plant lipid transfer protein/seed storage helical domain-containing protein</fullName>
    </recommendedName>
</protein>
<evidence type="ECO:0000313" key="2">
    <source>
        <dbReference type="EMBL" id="KXG28004.1"/>
    </source>
</evidence>
<dbReference type="EMBL" id="CM000764">
    <property type="protein sequence ID" value="KXG28004.1"/>
    <property type="molecule type" value="Genomic_DNA"/>
</dbReference>
<dbReference type="InParanoid" id="A0A1B6PQQ4"/>
<reference evidence="2 3" key="1">
    <citation type="journal article" date="2009" name="Nature">
        <title>The Sorghum bicolor genome and the diversification of grasses.</title>
        <authorList>
            <person name="Paterson A.H."/>
            <person name="Bowers J.E."/>
            <person name="Bruggmann R."/>
            <person name="Dubchak I."/>
            <person name="Grimwood J."/>
            <person name="Gundlach H."/>
            <person name="Haberer G."/>
            <person name="Hellsten U."/>
            <person name="Mitros T."/>
            <person name="Poliakov A."/>
            <person name="Schmutz J."/>
            <person name="Spannagl M."/>
            <person name="Tang H."/>
            <person name="Wang X."/>
            <person name="Wicker T."/>
            <person name="Bharti A.K."/>
            <person name="Chapman J."/>
            <person name="Feltus F.A."/>
            <person name="Gowik U."/>
            <person name="Grigoriev I.V."/>
            <person name="Lyons E."/>
            <person name="Maher C.A."/>
            <person name="Martis M."/>
            <person name="Narechania A."/>
            <person name="Otillar R.P."/>
            <person name="Penning B.W."/>
            <person name="Salamov A.A."/>
            <person name="Wang Y."/>
            <person name="Zhang L."/>
            <person name="Carpita N.C."/>
            <person name="Freeling M."/>
            <person name="Gingle A.R."/>
            <person name="Hash C.T."/>
            <person name="Keller B."/>
            <person name="Klein P."/>
            <person name="Kresovich S."/>
            <person name="McCann M.C."/>
            <person name="Ming R."/>
            <person name="Peterson D.G."/>
            <person name="Mehboob-ur-Rahman"/>
            <person name="Ware D."/>
            <person name="Westhoff P."/>
            <person name="Mayer K.F."/>
            <person name="Messing J."/>
            <person name="Rokhsar D.S."/>
        </authorList>
    </citation>
    <scope>NUCLEOTIDE SEQUENCE [LARGE SCALE GENOMIC DNA]</scope>
    <source>
        <strain evidence="3">cv. BTx623</strain>
    </source>
</reference>
<evidence type="ECO:0000313" key="3">
    <source>
        <dbReference type="Proteomes" id="UP000000768"/>
    </source>
</evidence>
<sequence>MFSKKFATIVILLVCTSLTSLSLVTGACTMGQKEEIIRQCKFHIRRVSPILNVPRGSACCVEVRKVRDMRCIIKQIGHKEKKSYSRKRVAGLEKKCH</sequence>
<dbReference type="OMA" id="FHIRRVS"/>
<keyword evidence="1" id="KW-0732">Signal</keyword>
<evidence type="ECO:0000256" key="1">
    <source>
        <dbReference type="SAM" id="SignalP"/>
    </source>
</evidence>
<gene>
    <name evidence="2" type="ORF">SORBI_3005G074700</name>
</gene>
<dbReference type="AlphaFoldDB" id="A0A1B6PQQ4"/>
<reference evidence="3" key="2">
    <citation type="journal article" date="2018" name="Plant J.">
        <title>The Sorghum bicolor reference genome: improved assembly, gene annotations, a transcriptome atlas, and signatures of genome organization.</title>
        <authorList>
            <person name="McCormick R.F."/>
            <person name="Truong S.K."/>
            <person name="Sreedasyam A."/>
            <person name="Jenkins J."/>
            <person name="Shu S."/>
            <person name="Sims D."/>
            <person name="Kennedy M."/>
            <person name="Amirebrahimi M."/>
            <person name="Weers B.D."/>
            <person name="McKinley B."/>
            <person name="Mattison A."/>
            <person name="Morishige D.T."/>
            <person name="Grimwood J."/>
            <person name="Schmutz J."/>
            <person name="Mullet J.E."/>
        </authorList>
    </citation>
    <scope>NUCLEOTIDE SEQUENCE [LARGE SCALE GENOMIC DNA]</scope>
    <source>
        <strain evidence="3">cv. BTx623</strain>
    </source>
</reference>
<dbReference type="PROSITE" id="PS51257">
    <property type="entry name" value="PROKAR_LIPOPROTEIN"/>
    <property type="match status" value="1"/>
</dbReference>
<accession>A0A1B6PQQ4</accession>
<organism evidence="2 3">
    <name type="scientific">Sorghum bicolor</name>
    <name type="common">Sorghum</name>
    <name type="synonym">Sorghum vulgare</name>
    <dbReference type="NCBI Taxonomy" id="4558"/>
    <lineage>
        <taxon>Eukaryota</taxon>
        <taxon>Viridiplantae</taxon>
        <taxon>Streptophyta</taxon>
        <taxon>Embryophyta</taxon>
        <taxon>Tracheophyta</taxon>
        <taxon>Spermatophyta</taxon>
        <taxon>Magnoliopsida</taxon>
        <taxon>Liliopsida</taxon>
        <taxon>Poales</taxon>
        <taxon>Poaceae</taxon>
        <taxon>PACMAD clade</taxon>
        <taxon>Panicoideae</taxon>
        <taxon>Andropogonodae</taxon>
        <taxon>Andropogoneae</taxon>
        <taxon>Sorghinae</taxon>
        <taxon>Sorghum</taxon>
    </lineage>
</organism>
<evidence type="ECO:0008006" key="4">
    <source>
        <dbReference type="Google" id="ProtNLM"/>
    </source>
</evidence>
<keyword evidence="3" id="KW-1185">Reference proteome</keyword>
<feature type="signal peptide" evidence="1">
    <location>
        <begin position="1"/>
        <end position="26"/>
    </location>
</feature>
<feature type="chain" id="PRO_5008589186" description="Bifunctional inhibitor/plant lipid transfer protein/seed storage helical domain-containing protein" evidence="1">
    <location>
        <begin position="27"/>
        <end position="97"/>
    </location>
</feature>
<name>A0A1B6PQQ4_SORBI</name>
<dbReference type="Gramene" id="KXG28004">
    <property type="protein sequence ID" value="KXG28004"/>
    <property type="gene ID" value="SORBI_3005G074700"/>
</dbReference>
<dbReference type="Proteomes" id="UP000000768">
    <property type="component" value="Chromosome 5"/>
</dbReference>